<sequence>MALKVGLQYKMPVQKITIGLNLDYSQATDNLTSSQE</sequence>
<organism evidence="1">
    <name type="scientific">marine metagenome</name>
    <dbReference type="NCBI Taxonomy" id="408172"/>
    <lineage>
        <taxon>unclassified sequences</taxon>
        <taxon>metagenomes</taxon>
        <taxon>ecological metagenomes</taxon>
    </lineage>
</organism>
<proteinExistence type="predicted"/>
<feature type="non-terminal residue" evidence="1">
    <location>
        <position position="36"/>
    </location>
</feature>
<evidence type="ECO:0008006" key="2">
    <source>
        <dbReference type="Google" id="ProtNLM"/>
    </source>
</evidence>
<protein>
    <recommendedName>
        <fullName evidence="2">Outer membrane protein beta-barrel domain-containing protein</fullName>
    </recommendedName>
</protein>
<name>A0A382KW62_9ZZZZ</name>
<dbReference type="AlphaFoldDB" id="A0A382KW62"/>
<dbReference type="EMBL" id="UINC01083189">
    <property type="protein sequence ID" value="SVC28656.1"/>
    <property type="molecule type" value="Genomic_DNA"/>
</dbReference>
<accession>A0A382KW62</accession>
<reference evidence="1" key="1">
    <citation type="submission" date="2018-05" db="EMBL/GenBank/DDBJ databases">
        <authorList>
            <person name="Lanie J.A."/>
            <person name="Ng W.-L."/>
            <person name="Kazmierczak K.M."/>
            <person name="Andrzejewski T.M."/>
            <person name="Davidsen T.M."/>
            <person name="Wayne K.J."/>
            <person name="Tettelin H."/>
            <person name="Glass J.I."/>
            <person name="Rusch D."/>
            <person name="Podicherti R."/>
            <person name="Tsui H.-C.T."/>
            <person name="Winkler M.E."/>
        </authorList>
    </citation>
    <scope>NUCLEOTIDE SEQUENCE</scope>
</reference>
<evidence type="ECO:0000313" key="1">
    <source>
        <dbReference type="EMBL" id="SVC28656.1"/>
    </source>
</evidence>
<gene>
    <name evidence="1" type="ORF">METZ01_LOCUS281510</name>
</gene>